<name>A0ABU6J2I3_9BURK</name>
<evidence type="ECO:0000313" key="1">
    <source>
        <dbReference type="EMBL" id="MEC4717833.1"/>
    </source>
</evidence>
<dbReference type="Gene3D" id="3.40.630.30">
    <property type="match status" value="1"/>
</dbReference>
<gene>
    <name evidence="1" type="ORF">RY831_01605</name>
</gene>
<comment type="caution">
    <text evidence="1">The sequence shown here is derived from an EMBL/GenBank/DDBJ whole genome shotgun (WGS) entry which is preliminary data.</text>
</comment>
<accession>A0ABU6J2I3</accession>
<dbReference type="Proteomes" id="UP001352263">
    <property type="component" value="Unassembled WGS sequence"/>
</dbReference>
<organism evidence="1 2">
    <name type="scientific">Noviherbaspirillum album</name>
    <dbReference type="NCBI Taxonomy" id="3080276"/>
    <lineage>
        <taxon>Bacteria</taxon>
        <taxon>Pseudomonadati</taxon>
        <taxon>Pseudomonadota</taxon>
        <taxon>Betaproteobacteria</taxon>
        <taxon>Burkholderiales</taxon>
        <taxon>Oxalobacteraceae</taxon>
        <taxon>Noviherbaspirillum</taxon>
    </lineage>
</organism>
<keyword evidence="2" id="KW-1185">Reference proteome</keyword>
<evidence type="ECO:0000313" key="2">
    <source>
        <dbReference type="Proteomes" id="UP001352263"/>
    </source>
</evidence>
<dbReference type="RefSeq" id="WP_326504579.1">
    <property type="nucleotide sequence ID" value="NZ_JAWIIV010000001.1"/>
</dbReference>
<sequence>MNLLTSDRPCFETDRFIVLLLSPSDSRRLMESLLQDKLLAACIPWLSDKTREGVLHEAFGIGLQAAAGLVKVWSIISRERQIQIGAMLVRKSREGLDIEALVASRYWDHDVVDEASEPLMDWLEENGGIVESIPRVLH</sequence>
<dbReference type="EMBL" id="JAWIIV010000001">
    <property type="protein sequence ID" value="MEC4717833.1"/>
    <property type="molecule type" value="Genomic_DNA"/>
</dbReference>
<proteinExistence type="predicted"/>
<protein>
    <submittedName>
        <fullName evidence="1">Uncharacterized protein</fullName>
    </submittedName>
</protein>
<reference evidence="1 2" key="1">
    <citation type="submission" date="2023-10" db="EMBL/GenBank/DDBJ databases">
        <title>Noviherbaspirillum sp. CPCC 100848 genome assembly.</title>
        <authorList>
            <person name="Li X.Y."/>
            <person name="Fang X.M."/>
        </authorList>
    </citation>
    <scope>NUCLEOTIDE SEQUENCE [LARGE SCALE GENOMIC DNA]</scope>
    <source>
        <strain evidence="1 2">CPCC 100848</strain>
    </source>
</reference>